<protein>
    <submittedName>
        <fullName evidence="4">DNA-binding protein</fullName>
    </submittedName>
</protein>
<evidence type="ECO:0000259" key="1">
    <source>
        <dbReference type="Pfam" id="PF08279"/>
    </source>
</evidence>
<dbReference type="GO" id="GO:0003677">
    <property type="term" value="F:DNA binding"/>
    <property type="evidence" value="ECO:0007669"/>
    <property type="project" value="UniProtKB-KW"/>
</dbReference>
<keyword evidence="5" id="KW-1185">Reference proteome</keyword>
<evidence type="ECO:0000313" key="5">
    <source>
        <dbReference type="Proteomes" id="UP000060699"/>
    </source>
</evidence>
<organism evidence="4 5">
    <name type="scientific">Roseateles depolymerans</name>
    <dbReference type="NCBI Taxonomy" id="76731"/>
    <lineage>
        <taxon>Bacteria</taxon>
        <taxon>Pseudomonadati</taxon>
        <taxon>Pseudomonadota</taxon>
        <taxon>Betaproteobacteria</taxon>
        <taxon>Burkholderiales</taxon>
        <taxon>Sphaerotilaceae</taxon>
        <taxon>Roseateles</taxon>
    </lineage>
</organism>
<accession>A0A0U3M7Q9</accession>
<dbReference type="Pfam" id="PF13280">
    <property type="entry name" value="WYL"/>
    <property type="match status" value="1"/>
</dbReference>
<dbReference type="InterPro" id="IPR036390">
    <property type="entry name" value="WH_DNA-bd_sf"/>
</dbReference>
<dbReference type="PANTHER" id="PTHR34580">
    <property type="match status" value="1"/>
</dbReference>
<evidence type="ECO:0000259" key="3">
    <source>
        <dbReference type="Pfam" id="PF25583"/>
    </source>
</evidence>
<dbReference type="AlphaFoldDB" id="A0A0U3M7Q9"/>
<feature type="domain" description="WCX" evidence="3">
    <location>
        <begin position="245"/>
        <end position="321"/>
    </location>
</feature>
<dbReference type="Pfam" id="PF25583">
    <property type="entry name" value="WCX"/>
    <property type="match status" value="1"/>
</dbReference>
<dbReference type="EMBL" id="CP013729">
    <property type="protein sequence ID" value="ALV04605.1"/>
    <property type="molecule type" value="Genomic_DNA"/>
</dbReference>
<dbReference type="SUPFAM" id="SSF46785">
    <property type="entry name" value="Winged helix' DNA-binding domain"/>
    <property type="match status" value="1"/>
</dbReference>
<reference evidence="4 5" key="1">
    <citation type="submission" date="2015-12" db="EMBL/GenBank/DDBJ databases">
        <title>Complete genome of Roseateles depolymerans KCTC 42856.</title>
        <authorList>
            <person name="Kim K.M."/>
        </authorList>
    </citation>
    <scope>NUCLEOTIDE SEQUENCE [LARGE SCALE GENOMIC DNA]</scope>
    <source>
        <strain evidence="4 5">KCTC 42856</strain>
    </source>
</reference>
<dbReference type="STRING" id="76731.RD2015_100"/>
<dbReference type="InterPro" id="IPR057727">
    <property type="entry name" value="WCX_dom"/>
</dbReference>
<keyword evidence="4" id="KW-0238">DNA-binding</keyword>
<dbReference type="PROSITE" id="PS52050">
    <property type="entry name" value="WYL"/>
    <property type="match status" value="1"/>
</dbReference>
<dbReference type="RefSeq" id="WP_116001825.1">
    <property type="nucleotide sequence ID" value="NZ_CP013729.1"/>
</dbReference>
<dbReference type="OrthoDB" id="8555652at2"/>
<evidence type="ECO:0000313" key="4">
    <source>
        <dbReference type="EMBL" id="ALV04605.1"/>
    </source>
</evidence>
<dbReference type="InterPro" id="IPR036388">
    <property type="entry name" value="WH-like_DNA-bd_sf"/>
</dbReference>
<sequence length="337" mass="38192">MDRTERFYKIEMLIRSRGCVSFAELKAALEVSPATLKRDLQYLRERMDAPIEYDASENGYRFGEQWRGQRHELPGVWFSEKELHALLTMHQLMASLDDNGLLNRHLQPMLDKLLGMLGGDGQQAQEMTRRIKLISTARRRVASEHFETVGSAVVKRQRLRIRYRKRGQGGGAVSEREVSPQRLVHYRNTWYLDAWCHGSQGLRRFALDAMEQAEPVEGAALHSLPLPQLEEELDQGYGIFAGGDPQWATLVFSESAAPWVASEEWHPSQRSEFLPDGRWRLEIPFVDATELLMDLLRHAGQVEVVSPPALKEAYAQRLRGAVATLDSASAEGAVAKT</sequence>
<feature type="domain" description="WYL" evidence="2">
    <location>
        <begin position="144"/>
        <end position="214"/>
    </location>
</feature>
<feature type="domain" description="Helix-turn-helix type 11" evidence="1">
    <location>
        <begin position="7"/>
        <end position="61"/>
    </location>
</feature>
<dbReference type="Proteomes" id="UP000060699">
    <property type="component" value="Chromosome"/>
</dbReference>
<dbReference type="InterPro" id="IPR051534">
    <property type="entry name" value="CBASS_pafABC_assoc_protein"/>
</dbReference>
<evidence type="ECO:0000259" key="2">
    <source>
        <dbReference type="Pfam" id="PF13280"/>
    </source>
</evidence>
<dbReference type="KEGG" id="rdp:RD2015_100"/>
<dbReference type="PANTHER" id="PTHR34580:SF3">
    <property type="entry name" value="PROTEIN PAFB"/>
    <property type="match status" value="1"/>
</dbReference>
<dbReference type="Gene3D" id="1.10.10.10">
    <property type="entry name" value="Winged helix-like DNA-binding domain superfamily/Winged helix DNA-binding domain"/>
    <property type="match status" value="1"/>
</dbReference>
<dbReference type="InterPro" id="IPR026881">
    <property type="entry name" value="WYL_dom"/>
</dbReference>
<name>A0A0U3M7Q9_9BURK</name>
<proteinExistence type="predicted"/>
<gene>
    <name evidence="4" type="ORF">RD2015_100</name>
</gene>
<dbReference type="Pfam" id="PF08279">
    <property type="entry name" value="HTH_11"/>
    <property type="match status" value="1"/>
</dbReference>
<dbReference type="InterPro" id="IPR013196">
    <property type="entry name" value="HTH_11"/>
</dbReference>
<dbReference type="PATRIC" id="fig|76731.3.peg.102"/>